<proteinExistence type="inferred from homology"/>
<feature type="domain" description="LD-carboxypeptidase N-terminal" evidence="7">
    <location>
        <begin position="18"/>
        <end position="133"/>
    </location>
</feature>
<dbReference type="AlphaFoldDB" id="A0A809S2Z1"/>
<name>A0A809S2Z1_9BACT</name>
<keyword evidence="2" id="KW-0121">Carboxypeptidase</keyword>
<dbReference type="SUPFAM" id="SSF141986">
    <property type="entry name" value="LD-carboxypeptidase A C-terminal domain-like"/>
    <property type="match status" value="1"/>
</dbReference>
<dbReference type="Pfam" id="PF17676">
    <property type="entry name" value="Peptidase_S66C"/>
    <property type="match status" value="1"/>
</dbReference>
<dbReference type="PANTHER" id="PTHR30237:SF2">
    <property type="entry name" value="MUREIN TETRAPEPTIDE CARBOXYPEPTIDASE"/>
    <property type="match status" value="1"/>
</dbReference>
<dbReference type="GO" id="GO:0004180">
    <property type="term" value="F:carboxypeptidase activity"/>
    <property type="evidence" value="ECO:0007669"/>
    <property type="project" value="UniProtKB-KW"/>
</dbReference>
<dbReference type="GO" id="GO:0008236">
    <property type="term" value="F:serine-type peptidase activity"/>
    <property type="evidence" value="ECO:0007669"/>
    <property type="project" value="UniProtKB-KW"/>
</dbReference>
<dbReference type="InterPro" id="IPR040449">
    <property type="entry name" value="Peptidase_S66_N"/>
</dbReference>
<dbReference type="CDD" id="cd07025">
    <property type="entry name" value="Peptidase_S66"/>
    <property type="match status" value="1"/>
</dbReference>
<dbReference type="Pfam" id="PF02016">
    <property type="entry name" value="Peptidase_S66"/>
    <property type="match status" value="1"/>
</dbReference>
<sequence length="310" mass="33711">MVAVQSLRPSPLKPGDVIRFVTPASPLAREKISDAITLFESWGFTVQLAPHALDRTDYLAGPDVDRANDLREAFEDPEVSAVYCTRGGYGCARLFPYLDLDLIAGSRKLFLGFSDITTLHLALNKRGLATVHAPMALTLATRRSDWVYESLRRSLVGENPIPPDAPTGECLVDGSAEGEVVGGCLCLICDSLGTPEELDFAGKIVLIEDVDESSHRVDALLTHLLNTGSLARAAGIVVGEMTRSDERIDEGIGGRLWREIVSERLGPLGVPCILDFPFGHMKDMLSLPLGVRARLDAKRGVLEYMEAHCE</sequence>
<keyword evidence="4" id="KW-0378">Hydrolase</keyword>
<feature type="active site" description="Nucleophile" evidence="6">
    <location>
        <position position="114"/>
    </location>
</feature>
<dbReference type="Gene3D" id="3.50.30.60">
    <property type="entry name" value="LD-carboxypeptidase A C-terminal domain-like"/>
    <property type="match status" value="1"/>
</dbReference>
<dbReference type="Gene3D" id="3.40.50.10740">
    <property type="entry name" value="Class I glutamine amidotransferase-like"/>
    <property type="match status" value="1"/>
</dbReference>
<dbReference type="PANTHER" id="PTHR30237">
    <property type="entry name" value="MURAMOYLTETRAPEPTIDE CARBOXYPEPTIDASE"/>
    <property type="match status" value="1"/>
</dbReference>
<gene>
    <name evidence="9" type="ORF">NPRO_04510</name>
</gene>
<dbReference type="KEGG" id="npy:NPRO_04510"/>
<protein>
    <submittedName>
        <fullName evidence="9">Peptidase S66</fullName>
    </submittedName>
</protein>
<dbReference type="InterPro" id="IPR027461">
    <property type="entry name" value="Carboxypeptidase_A_C_sf"/>
</dbReference>
<dbReference type="InterPro" id="IPR029062">
    <property type="entry name" value="Class_I_gatase-like"/>
</dbReference>
<feature type="domain" description="LD-carboxypeptidase C-terminal" evidence="8">
    <location>
        <begin position="177"/>
        <end position="295"/>
    </location>
</feature>
<reference evidence="9" key="1">
    <citation type="journal article" name="DNA Res.">
        <title>The physiological potential of anammox bacteria as revealed by their core genome structure.</title>
        <authorList>
            <person name="Okubo T."/>
            <person name="Toyoda A."/>
            <person name="Fukuhara K."/>
            <person name="Uchiyama I."/>
            <person name="Harigaya Y."/>
            <person name="Kuroiwa M."/>
            <person name="Suzuki T."/>
            <person name="Murakami Y."/>
            <person name="Suwa Y."/>
            <person name="Takami H."/>
        </authorList>
    </citation>
    <scope>NUCLEOTIDE SEQUENCE</scope>
    <source>
        <strain evidence="9">317325-2</strain>
    </source>
</reference>
<evidence type="ECO:0000256" key="1">
    <source>
        <dbReference type="ARBA" id="ARBA00010233"/>
    </source>
</evidence>
<dbReference type="Proteomes" id="UP000662873">
    <property type="component" value="Chromosome"/>
</dbReference>
<organism evidence="9 10">
    <name type="scientific">Candidatus Nitrosymbiomonas proteolyticus</name>
    <dbReference type="NCBI Taxonomy" id="2608984"/>
    <lineage>
        <taxon>Bacteria</taxon>
        <taxon>Bacillati</taxon>
        <taxon>Armatimonadota</taxon>
        <taxon>Armatimonadota incertae sedis</taxon>
        <taxon>Candidatus Nitrosymbiomonas</taxon>
    </lineage>
</organism>
<evidence type="ECO:0000256" key="6">
    <source>
        <dbReference type="PIRSR" id="PIRSR028757-1"/>
    </source>
</evidence>
<keyword evidence="3" id="KW-0645">Protease</keyword>
<dbReference type="InterPro" id="IPR027478">
    <property type="entry name" value="LdcA_N"/>
</dbReference>
<evidence type="ECO:0000256" key="4">
    <source>
        <dbReference type="ARBA" id="ARBA00022801"/>
    </source>
</evidence>
<feature type="active site" description="Charge relay system" evidence="6">
    <location>
        <position position="280"/>
    </location>
</feature>
<dbReference type="PIRSF" id="PIRSF028757">
    <property type="entry name" value="LD-carboxypeptidase"/>
    <property type="match status" value="1"/>
</dbReference>
<evidence type="ECO:0000259" key="8">
    <source>
        <dbReference type="Pfam" id="PF17676"/>
    </source>
</evidence>
<evidence type="ECO:0000256" key="2">
    <source>
        <dbReference type="ARBA" id="ARBA00022645"/>
    </source>
</evidence>
<dbReference type="InterPro" id="IPR040921">
    <property type="entry name" value="Peptidase_S66C"/>
</dbReference>
<evidence type="ECO:0000256" key="3">
    <source>
        <dbReference type="ARBA" id="ARBA00022670"/>
    </source>
</evidence>
<accession>A0A809S2Z1</accession>
<dbReference type="EMBL" id="AP021858">
    <property type="protein sequence ID" value="BBO22856.1"/>
    <property type="molecule type" value="Genomic_DNA"/>
</dbReference>
<evidence type="ECO:0000313" key="10">
    <source>
        <dbReference type="Proteomes" id="UP000662873"/>
    </source>
</evidence>
<feature type="active site" description="Charge relay system" evidence="6">
    <location>
        <position position="208"/>
    </location>
</feature>
<evidence type="ECO:0000256" key="5">
    <source>
        <dbReference type="ARBA" id="ARBA00022825"/>
    </source>
</evidence>
<dbReference type="GO" id="GO:0006508">
    <property type="term" value="P:proteolysis"/>
    <property type="evidence" value="ECO:0007669"/>
    <property type="project" value="UniProtKB-KW"/>
</dbReference>
<dbReference type="InterPro" id="IPR003507">
    <property type="entry name" value="S66_fam"/>
</dbReference>
<evidence type="ECO:0000313" key="9">
    <source>
        <dbReference type="EMBL" id="BBO22856.1"/>
    </source>
</evidence>
<comment type="similarity">
    <text evidence="1">Belongs to the peptidase S66 family.</text>
</comment>
<evidence type="ECO:0000259" key="7">
    <source>
        <dbReference type="Pfam" id="PF02016"/>
    </source>
</evidence>
<dbReference type="SUPFAM" id="SSF52317">
    <property type="entry name" value="Class I glutamine amidotransferase-like"/>
    <property type="match status" value="1"/>
</dbReference>
<keyword evidence="5" id="KW-0720">Serine protease</keyword>